<keyword evidence="2 13" id="KW-0723">Serine/threonine-protein kinase</keyword>
<organism evidence="15">
    <name type="scientific">Oppiella nova</name>
    <dbReference type="NCBI Taxonomy" id="334625"/>
    <lineage>
        <taxon>Eukaryota</taxon>
        <taxon>Metazoa</taxon>
        <taxon>Ecdysozoa</taxon>
        <taxon>Arthropoda</taxon>
        <taxon>Chelicerata</taxon>
        <taxon>Arachnida</taxon>
        <taxon>Acari</taxon>
        <taxon>Acariformes</taxon>
        <taxon>Sarcoptiformes</taxon>
        <taxon>Oribatida</taxon>
        <taxon>Brachypylina</taxon>
        <taxon>Oppioidea</taxon>
        <taxon>Oppiidae</taxon>
        <taxon>Oppiella</taxon>
    </lineage>
</organism>
<dbReference type="PROSITE" id="PS50011">
    <property type="entry name" value="PROTEIN_KINASE_DOM"/>
    <property type="match status" value="1"/>
</dbReference>
<dbReference type="SUPFAM" id="SSF50985">
    <property type="entry name" value="RCC1/BLIP-II"/>
    <property type="match status" value="1"/>
</dbReference>
<keyword evidence="3" id="KW-0808">Transferase</keyword>
<dbReference type="PANTHER" id="PTHR11042">
    <property type="entry name" value="EUKARYOTIC TRANSLATION INITIATION FACTOR 2-ALPHA KINASE EIF2-ALPHA KINASE -RELATED"/>
    <property type="match status" value="1"/>
</dbReference>
<feature type="binding site" evidence="12">
    <location>
        <position position="175"/>
    </location>
    <ligand>
        <name>ATP</name>
        <dbReference type="ChEBI" id="CHEBI:30616"/>
    </ligand>
</feature>
<evidence type="ECO:0000256" key="7">
    <source>
        <dbReference type="ARBA" id="ARBA00023193"/>
    </source>
</evidence>
<dbReference type="GO" id="GO:0005524">
    <property type="term" value="F:ATP binding"/>
    <property type="evidence" value="ECO:0007669"/>
    <property type="project" value="UniProtKB-UniRule"/>
</dbReference>
<evidence type="ECO:0000256" key="3">
    <source>
        <dbReference type="ARBA" id="ARBA00022679"/>
    </source>
</evidence>
<dbReference type="PROSITE" id="PS50012">
    <property type="entry name" value="RCC1_3"/>
    <property type="match status" value="2"/>
</dbReference>
<keyword evidence="5" id="KW-0418">Kinase</keyword>
<dbReference type="AlphaFoldDB" id="A0A7R9L9Z2"/>
<dbReference type="InterPro" id="IPR011009">
    <property type="entry name" value="Kinase-like_dom_sf"/>
</dbReference>
<dbReference type="EMBL" id="OC914960">
    <property type="protein sequence ID" value="CAD7637802.1"/>
    <property type="molecule type" value="Genomic_DNA"/>
</dbReference>
<evidence type="ECO:0000256" key="5">
    <source>
        <dbReference type="ARBA" id="ARBA00022777"/>
    </source>
</evidence>
<name>A0A7R9L9Z2_9ACAR</name>
<dbReference type="PROSITE" id="PS00107">
    <property type="entry name" value="PROTEIN_KINASE_ATP"/>
    <property type="match status" value="1"/>
</dbReference>
<keyword evidence="4 12" id="KW-0547">Nucleotide-binding</keyword>
<sequence length="364" mass="41677">MSTAYLTNKSSTVLLFVTTNDSVYGFGYNSWGCLGLGQNKRVTTPQLIPELCGQRIRQFIIGCDFVLAMNEDNHVFSWGHNDKGQCGRDEISYLNDKNITQISCGTYHSLALTTGGQVYGWGNKSFAITINETNPGENPYKNQFIKLSDKPIGSGSFGSVFKVKHKIDEQIYAVKRIEINEFSDMRQVLSEVKNLVKVHSEYVVQYFNSWVEVNSLYIQMEFCSQNLRNILEIKTKVFGRQIGEAMDCVDVQYLHELNPQIIHRDLKPENILMAENIRNGRFIKLCDFGLAKVHDKNINYMTPDKHSAGVGTLKYQAPEVVQGIYGHKVDIYSLALIGQDIFEFNLFFIDLDKYENYFRILRMQ</sequence>
<accession>A0A7R9L9Z2</accession>
<keyword evidence="6 12" id="KW-0067">ATP-binding</keyword>
<dbReference type="Gene3D" id="1.10.510.10">
    <property type="entry name" value="Transferase(Phosphotransferase) domain 1"/>
    <property type="match status" value="1"/>
</dbReference>
<evidence type="ECO:0000313" key="16">
    <source>
        <dbReference type="Proteomes" id="UP000728032"/>
    </source>
</evidence>
<dbReference type="SMART" id="SM00220">
    <property type="entry name" value="S_TKc"/>
    <property type="match status" value="1"/>
</dbReference>
<dbReference type="InterPro" id="IPR000719">
    <property type="entry name" value="Prot_kinase_dom"/>
</dbReference>
<dbReference type="EMBL" id="CAJPVJ010000135">
    <property type="protein sequence ID" value="CAG2161405.1"/>
    <property type="molecule type" value="Genomic_DNA"/>
</dbReference>
<evidence type="ECO:0000256" key="13">
    <source>
        <dbReference type="RuleBase" id="RU000304"/>
    </source>
</evidence>
<dbReference type="SUPFAM" id="SSF56112">
    <property type="entry name" value="Protein kinase-like (PK-like)"/>
    <property type="match status" value="1"/>
</dbReference>
<keyword evidence="16" id="KW-1185">Reference proteome</keyword>
<dbReference type="PROSITE" id="PS00626">
    <property type="entry name" value="RCC1_2"/>
    <property type="match status" value="1"/>
</dbReference>
<gene>
    <name evidence="15" type="ORF">ONB1V03_LOCUS1031</name>
</gene>
<dbReference type="GO" id="GO:0005737">
    <property type="term" value="C:cytoplasm"/>
    <property type="evidence" value="ECO:0007669"/>
    <property type="project" value="TreeGrafter"/>
</dbReference>
<evidence type="ECO:0000256" key="4">
    <source>
        <dbReference type="ARBA" id="ARBA00022741"/>
    </source>
</evidence>
<dbReference type="InterPro" id="IPR017441">
    <property type="entry name" value="Protein_kinase_ATP_BS"/>
</dbReference>
<comment type="catalytic activity">
    <reaction evidence="10">
        <text>L-seryl-[protein] + ATP = O-phospho-L-seryl-[protein] + ADP + H(+)</text>
        <dbReference type="Rhea" id="RHEA:17989"/>
        <dbReference type="Rhea" id="RHEA-COMP:9863"/>
        <dbReference type="Rhea" id="RHEA-COMP:11604"/>
        <dbReference type="ChEBI" id="CHEBI:15378"/>
        <dbReference type="ChEBI" id="CHEBI:29999"/>
        <dbReference type="ChEBI" id="CHEBI:30616"/>
        <dbReference type="ChEBI" id="CHEBI:83421"/>
        <dbReference type="ChEBI" id="CHEBI:456216"/>
        <dbReference type="EC" id="2.7.11.1"/>
    </reaction>
    <physiologicalReaction direction="left-to-right" evidence="10">
        <dbReference type="Rhea" id="RHEA:17990"/>
    </physiologicalReaction>
</comment>
<dbReference type="GO" id="GO:0017148">
    <property type="term" value="P:negative regulation of translation"/>
    <property type="evidence" value="ECO:0007669"/>
    <property type="project" value="UniProtKB-KW"/>
</dbReference>
<comment type="catalytic activity">
    <reaction evidence="9">
        <text>L-threonyl-[protein] + ATP = O-phospho-L-threonyl-[protein] + ADP + H(+)</text>
        <dbReference type="Rhea" id="RHEA:46608"/>
        <dbReference type="Rhea" id="RHEA-COMP:11060"/>
        <dbReference type="Rhea" id="RHEA-COMP:11605"/>
        <dbReference type="ChEBI" id="CHEBI:15378"/>
        <dbReference type="ChEBI" id="CHEBI:30013"/>
        <dbReference type="ChEBI" id="CHEBI:30616"/>
        <dbReference type="ChEBI" id="CHEBI:61977"/>
        <dbReference type="ChEBI" id="CHEBI:456216"/>
        <dbReference type="EC" id="2.7.11.1"/>
    </reaction>
    <physiologicalReaction direction="left-to-right" evidence="9">
        <dbReference type="Rhea" id="RHEA:46609"/>
    </physiologicalReaction>
</comment>
<dbReference type="GO" id="GO:0005634">
    <property type="term" value="C:nucleus"/>
    <property type="evidence" value="ECO:0007669"/>
    <property type="project" value="TreeGrafter"/>
</dbReference>
<dbReference type="PANTHER" id="PTHR11042:SF160">
    <property type="entry name" value="EUKARYOTIC TRANSLATION INITIATION FACTOR 2-ALPHA KINASE 1"/>
    <property type="match status" value="1"/>
</dbReference>
<dbReference type="InterPro" id="IPR000408">
    <property type="entry name" value="Reg_chr_condens"/>
</dbReference>
<dbReference type="Proteomes" id="UP000728032">
    <property type="component" value="Unassembled WGS sequence"/>
</dbReference>
<evidence type="ECO:0000256" key="2">
    <source>
        <dbReference type="ARBA" id="ARBA00022527"/>
    </source>
</evidence>
<dbReference type="Gene3D" id="3.30.200.20">
    <property type="entry name" value="Phosphorylase Kinase, domain 1"/>
    <property type="match status" value="1"/>
</dbReference>
<evidence type="ECO:0000256" key="12">
    <source>
        <dbReference type="PROSITE-ProRule" id="PRU10141"/>
    </source>
</evidence>
<dbReference type="Pfam" id="PF00415">
    <property type="entry name" value="RCC1"/>
    <property type="match status" value="1"/>
</dbReference>
<dbReference type="Pfam" id="PF00069">
    <property type="entry name" value="Pkinase"/>
    <property type="match status" value="1"/>
</dbReference>
<evidence type="ECO:0000256" key="6">
    <source>
        <dbReference type="ARBA" id="ARBA00022840"/>
    </source>
</evidence>
<keyword evidence="7" id="KW-0652">Protein synthesis inhibitor</keyword>
<protein>
    <recommendedName>
        <fullName evidence="1">non-specific serine/threonine protein kinase</fullName>
        <ecNumber evidence="1">2.7.11.1</ecNumber>
    </recommendedName>
</protein>
<reference evidence="15" key="1">
    <citation type="submission" date="2020-11" db="EMBL/GenBank/DDBJ databases">
        <authorList>
            <person name="Tran Van P."/>
        </authorList>
    </citation>
    <scope>NUCLEOTIDE SEQUENCE</scope>
</reference>
<dbReference type="InterPro" id="IPR009091">
    <property type="entry name" value="RCC1/BLIP-II"/>
</dbReference>
<evidence type="ECO:0000313" key="15">
    <source>
        <dbReference type="EMBL" id="CAD7637802.1"/>
    </source>
</evidence>
<dbReference type="InterPro" id="IPR050339">
    <property type="entry name" value="CC_SR_Kinase"/>
</dbReference>
<evidence type="ECO:0000256" key="1">
    <source>
        <dbReference type="ARBA" id="ARBA00012513"/>
    </source>
</evidence>
<dbReference type="InterPro" id="IPR008271">
    <property type="entry name" value="Ser/Thr_kinase_AS"/>
</dbReference>
<feature type="repeat" description="RCC1" evidence="11">
    <location>
        <begin position="21"/>
        <end position="72"/>
    </location>
</feature>
<dbReference type="Pfam" id="PF13540">
    <property type="entry name" value="RCC1_2"/>
    <property type="match status" value="1"/>
</dbReference>
<evidence type="ECO:0000256" key="10">
    <source>
        <dbReference type="ARBA" id="ARBA00048977"/>
    </source>
</evidence>
<dbReference type="GO" id="GO:0004694">
    <property type="term" value="F:eukaryotic translation initiation factor 2alpha kinase activity"/>
    <property type="evidence" value="ECO:0007669"/>
    <property type="project" value="TreeGrafter"/>
</dbReference>
<feature type="repeat" description="RCC1" evidence="11">
    <location>
        <begin position="73"/>
        <end position="115"/>
    </location>
</feature>
<dbReference type="Gene3D" id="2.130.10.30">
    <property type="entry name" value="Regulator of chromosome condensation 1/beta-lactamase-inhibitor protein II"/>
    <property type="match status" value="1"/>
</dbReference>
<dbReference type="OrthoDB" id="5337378at2759"/>
<evidence type="ECO:0000259" key="14">
    <source>
        <dbReference type="PROSITE" id="PS50011"/>
    </source>
</evidence>
<proteinExistence type="inferred from homology"/>
<feature type="domain" description="Protein kinase" evidence="14">
    <location>
        <begin position="146"/>
        <end position="364"/>
    </location>
</feature>
<dbReference type="EC" id="2.7.11.1" evidence="1"/>
<evidence type="ECO:0000256" key="8">
    <source>
        <dbReference type="ARBA" id="ARBA00037982"/>
    </source>
</evidence>
<evidence type="ECO:0000256" key="11">
    <source>
        <dbReference type="PROSITE-ProRule" id="PRU00235"/>
    </source>
</evidence>
<dbReference type="PROSITE" id="PS00108">
    <property type="entry name" value="PROTEIN_KINASE_ST"/>
    <property type="match status" value="1"/>
</dbReference>
<evidence type="ECO:0000256" key="9">
    <source>
        <dbReference type="ARBA" id="ARBA00048659"/>
    </source>
</evidence>
<comment type="similarity">
    <text evidence="8">Belongs to the protein kinase superfamily. Ser/Thr protein kinase family. GCN2 subfamily.</text>
</comment>